<keyword evidence="3" id="KW-1185">Reference proteome</keyword>
<gene>
    <name evidence="2" type="ORF">P775_10030</name>
</gene>
<comment type="caution">
    <text evidence="2">The sequence shown here is derived from an EMBL/GenBank/DDBJ whole genome shotgun (WGS) entry which is preliminary data.</text>
</comment>
<proteinExistence type="predicted"/>
<organism evidence="2 3">
    <name type="scientific">Puniceibacterium antarcticum</name>
    <dbReference type="NCBI Taxonomy" id="1206336"/>
    <lineage>
        <taxon>Bacteria</taxon>
        <taxon>Pseudomonadati</taxon>
        <taxon>Pseudomonadota</taxon>
        <taxon>Alphaproteobacteria</taxon>
        <taxon>Rhodobacterales</taxon>
        <taxon>Paracoccaceae</taxon>
        <taxon>Puniceibacterium</taxon>
    </lineage>
</organism>
<evidence type="ECO:0000256" key="1">
    <source>
        <dbReference type="SAM" id="Phobius"/>
    </source>
</evidence>
<keyword evidence="1" id="KW-0472">Membrane</keyword>
<keyword evidence="1" id="KW-0812">Transmembrane</keyword>
<dbReference type="Pfam" id="PF13801">
    <property type="entry name" value="Metal_resist"/>
    <property type="match status" value="1"/>
</dbReference>
<dbReference type="InterPro" id="IPR025961">
    <property type="entry name" value="Metal_resist"/>
</dbReference>
<protein>
    <recommendedName>
        <fullName evidence="4">Periplasmic heavy metal sensor</fullName>
    </recommendedName>
</protein>
<dbReference type="RefSeq" id="WP_180287392.1">
    <property type="nucleotide sequence ID" value="NZ_AWWI01000064.1"/>
</dbReference>
<dbReference type="AlphaFoldDB" id="A0A2G8RFG4"/>
<reference evidence="2 3" key="1">
    <citation type="submission" date="2013-09" db="EMBL/GenBank/DDBJ databases">
        <title>Genome sequencing of Phaeobacter antarcticus sp. nov. SM1211.</title>
        <authorList>
            <person name="Zhang X.-Y."/>
            <person name="Liu C."/>
            <person name="Chen X.-L."/>
            <person name="Xie B.-B."/>
            <person name="Qin Q.-L."/>
            <person name="Rong J.-C."/>
            <person name="Zhang Y.-Z."/>
        </authorList>
    </citation>
    <scope>NUCLEOTIDE SEQUENCE [LARGE SCALE GENOMIC DNA]</scope>
    <source>
        <strain evidence="2 3">SM1211</strain>
    </source>
</reference>
<evidence type="ECO:0000313" key="2">
    <source>
        <dbReference type="EMBL" id="PIL20279.1"/>
    </source>
</evidence>
<evidence type="ECO:0000313" key="3">
    <source>
        <dbReference type="Proteomes" id="UP000231259"/>
    </source>
</evidence>
<feature type="transmembrane region" description="Helical" evidence="1">
    <location>
        <begin position="12"/>
        <end position="34"/>
    </location>
</feature>
<dbReference type="Proteomes" id="UP000231259">
    <property type="component" value="Unassembled WGS sequence"/>
</dbReference>
<dbReference type="EMBL" id="AWWI01000064">
    <property type="protein sequence ID" value="PIL20279.1"/>
    <property type="molecule type" value="Genomic_DNA"/>
</dbReference>
<sequence>MDLGKTRWLRGGLIVSLALNLALVGAIGGFALIGGRHDQDARGKGGPEGMPYIRALSEGDRADMRDALRRDFRDHRDARGQVTEDYRAAVAALRAEPFDQSALMTVLERQSERAQKRFLGGQRVMVDFVANMTPEDRAAYAQRLSDQIDRLDKRWGRLDRE</sequence>
<evidence type="ECO:0008006" key="4">
    <source>
        <dbReference type="Google" id="ProtNLM"/>
    </source>
</evidence>
<keyword evidence="1" id="KW-1133">Transmembrane helix</keyword>
<name>A0A2G8RFG4_9RHOB</name>
<accession>A0A2G8RFG4</accession>